<sequence length="112" mass="12654">QSVSRSVGQSVSRSVGQSVSLSVTTMPKILEAYQPESLFILKVDIEGGEKELFSGDISRADDFYVCMVELHDWLYPGERTSAPFLRWSAAADRDFIYRGENIFSVKNLRKNE</sequence>
<proteinExistence type="predicted"/>
<reference evidence="2" key="1">
    <citation type="submission" date="2019-10" db="EMBL/GenBank/DDBJ databases">
        <authorList>
            <consortium name="PulseNet: The National Subtyping Network for Foodborne Disease Surveillance"/>
            <person name="Tarr C.L."/>
            <person name="Trees E."/>
            <person name="Katz L.S."/>
            <person name="Carleton-Romer H.A."/>
            <person name="Stroika S."/>
            <person name="Kucerova Z."/>
            <person name="Roache K.F."/>
            <person name="Sabol A.L."/>
            <person name="Besser J."/>
            <person name="Gerner-Smidt P."/>
        </authorList>
    </citation>
    <scope>NUCLEOTIDE SEQUENCE</scope>
    <source>
        <strain evidence="2">PNUSAS107973</strain>
    </source>
</reference>
<evidence type="ECO:0000259" key="1">
    <source>
        <dbReference type="Pfam" id="PF05050"/>
    </source>
</evidence>
<dbReference type="Pfam" id="PF05050">
    <property type="entry name" value="Methyltransf_21"/>
    <property type="match status" value="1"/>
</dbReference>
<protein>
    <recommendedName>
        <fullName evidence="1">Methyltransferase FkbM domain-containing protein</fullName>
    </recommendedName>
</protein>
<organism evidence="2">
    <name type="scientific">Salmonella enterica</name>
    <name type="common">Salmonella choleraesuis</name>
    <dbReference type="NCBI Taxonomy" id="28901"/>
    <lineage>
        <taxon>Bacteria</taxon>
        <taxon>Pseudomonadati</taxon>
        <taxon>Pseudomonadota</taxon>
        <taxon>Gammaproteobacteria</taxon>
        <taxon>Enterobacterales</taxon>
        <taxon>Enterobacteriaceae</taxon>
        <taxon>Salmonella</taxon>
    </lineage>
</organism>
<dbReference type="AlphaFoldDB" id="A0A633LFD0"/>
<dbReference type="InterPro" id="IPR006342">
    <property type="entry name" value="FkbM_mtfrase"/>
</dbReference>
<accession>A0A633LFD0</accession>
<feature type="non-terminal residue" evidence="2">
    <location>
        <position position="1"/>
    </location>
</feature>
<evidence type="ECO:0000313" key="2">
    <source>
        <dbReference type="EMBL" id="EDH2826615.1"/>
    </source>
</evidence>
<comment type="caution">
    <text evidence="2">The sequence shown here is derived from an EMBL/GenBank/DDBJ whole genome shotgun (WGS) entry which is preliminary data.</text>
</comment>
<name>A0A633LFD0_SALER</name>
<dbReference type="EMBL" id="AAMHAO010000012">
    <property type="protein sequence ID" value="EDH2826615.1"/>
    <property type="molecule type" value="Genomic_DNA"/>
</dbReference>
<feature type="domain" description="Methyltransferase FkbM" evidence="1">
    <location>
        <begin position="13"/>
        <end position="77"/>
    </location>
</feature>
<gene>
    <name evidence="2" type="ORF">GC738_23175</name>
</gene>